<keyword evidence="2" id="KW-0548">Nucleotidyltransferase</keyword>
<organism evidence="10 11">
    <name type="scientific">Mycena chlorophos</name>
    <name type="common">Agaric fungus</name>
    <name type="synonym">Agaricus chlorophos</name>
    <dbReference type="NCBI Taxonomy" id="658473"/>
    <lineage>
        <taxon>Eukaryota</taxon>
        <taxon>Fungi</taxon>
        <taxon>Dikarya</taxon>
        <taxon>Basidiomycota</taxon>
        <taxon>Agaricomycotina</taxon>
        <taxon>Agaricomycetes</taxon>
        <taxon>Agaricomycetidae</taxon>
        <taxon>Agaricales</taxon>
        <taxon>Marasmiineae</taxon>
        <taxon>Mycenaceae</taxon>
        <taxon>Mycena</taxon>
    </lineage>
</organism>
<gene>
    <name evidence="10" type="ORF">MCHLO_03777</name>
</gene>
<evidence type="ECO:0000256" key="4">
    <source>
        <dbReference type="ARBA" id="ARBA00022759"/>
    </source>
</evidence>
<dbReference type="PANTHER" id="PTHR37984:SF5">
    <property type="entry name" value="PROTEIN NYNRIN-LIKE"/>
    <property type="match status" value="1"/>
</dbReference>
<keyword evidence="11" id="KW-1185">Reference proteome</keyword>
<keyword evidence="3" id="KW-0540">Nuclease</keyword>
<protein>
    <submittedName>
        <fullName evidence="10">DNA/RNA polymerase</fullName>
    </submittedName>
</protein>
<accession>A0ABQ0L8T7</accession>
<evidence type="ECO:0000256" key="1">
    <source>
        <dbReference type="ARBA" id="ARBA00022679"/>
    </source>
</evidence>
<feature type="domain" description="Integrase catalytic" evidence="9">
    <location>
        <begin position="279"/>
        <end position="438"/>
    </location>
</feature>
<feature type="compositionally biased region" description="Basic and acidic residues" evidence="8">
    <location>
        <begin position="599"/>
        <end position="610"/>
    </location>
</feature>
<dbReference type="InterPro" id="IPR036397">
    <property type="entry name" value="RNaseH_sf"/>
</dbReference>
<reference evidence="10" key="1">
    <citation type="submission" date="2014-09" db="EMBL/GenBank/DDBJ databases">
        <title>Genome sequence of the luminous mushroom Mycena chlorophos for searching fungal bioluminescence genes.</title>
        <authorList>
            <person name="Tanaka Y."/>
            <person name="Kasuga D."/>
            <person name="Oba Y."/>
            <person name="Hase S."/>
            <person name="Sato K."/>
            <person name="Oba Y."/>
            <person name="Sakakibara Y."/>
        </authorList>
    </citation>
    <scope>NUCLEOTIDE SEQUENCE</scope>
</reference>
<dbReference type="InterPro" id="IPR012337">
    <property type="entry name" value="RNaseH-like_sf"/>
</dbReference>
<evidence type="ECO:0000256" key="6">
    <source>
        <dbReference type="ARBA" id="ARBA00022884"/>
    </source>
</evidence>
<keyword evidence="4" id="KW-0255">Endonuclease</keyword>
<sequence length="610" mass="69704">MILLQLDEQGRRRPARYGSLPMSERESRYSQPKLELFGLYRALRHWRLYIVGVNNLRVEVDAKYIAGLLNSPDLQPDAAVNRWIQGILMFHFALVHIPATKFQGPDALSRRAMAPGETAEDDDDAWLDEVALLVQEVPLDFTPSPALSLPSSLLARTRQEADLRDIEHFLRTLESPAFETTQQQQRFLRQATQYMCEGDRLYKRNRFGSPRLVIREPTSRLRILEQAHDHLGHKGVRAMWELLRNRFFWPRMHNDIAHHVASCHTCQVRSTKKMEKPPAISAPVAVFQKVYIDIMLIPKSGSLTRIVAARDDLTGTCEAMAIEDASATTLARFFWTQIYCRYGCPRRVITDNGPEVKAGFEELMKRLRIPHVRVSGYNKHANGVVERGHYTLREAIVCSCGGKIERWPEQLPLALFADQITVSRVTGFSPYQLLHGTDPVLPFDLFEAMFLVTGFKKGMSTADLLTLRIRQLAKLNSDVDRAAKLLVKSRFQSKSQFERGFKHRLIKRDYQAGELVLLRNVGIENQMSTKRKTDDRYLGPYEVVRKNTGGAYILSELDGAVFSKNPVAAFRLLPYITRQHAFMRKNRTDSSTSDEPSESELRTSSDSEND</sequence>
<keyword evidence="6" id="KW-0694">RNA-binding</keyword>
<dbReference type="Gene3D" id="3.30.420.10">
    <property type="entry name" value="Ribonuclease H-like superfamily/Ribonuclease H"/>
    <property type="match status" value="1"/>
</dbReference>
<dbReference type="InterPro" id="IPR041588">
    <property type="entry name" value="Integrase_H2C2"/>
</dbReference>
<dbReference type="InterPro" id="IPR001584">
    <property type="entry name" value="Integrase_cat-core"/>
</dbReference>
<evidence type="ECO:0000313" key="11">
    <source>
        <dbReference type="Proteomes" id="UP000815677"/>
    </source>
</evidence>
<evidence type="ECO:0000256" key="2">
    <source>
        <dbReference type="ARBA" id="ARBA00022695"/>
    </source>
</evidence>
<dbReference type="InterPro" id="IPR041373">
    <property type="entry name" value="RT_RNaseH"/>
</dbReference>
<dbReference type="InterPro" id="IPR043502">
    <property type="entry name" value="DNA/RNA_pol_sf"/>
</dbReference>
<proteinExistence type="predicted"/>
<evidence type="ECO:0000313" key="10">
    <source>
        <dbReference type="EMBL" id="GAT46241.1"/>
    </source>
</evidence>
<dbReference type="Gene3D" id="1.10.340.70">
    <property type="match status" value="1"/>
</dbReference>
<name>A0ABQ0L8T7_MYCCL</name>
<dbReference type="InterPro" id="IPR050951">
    <property type="entry name" value="Retrovirus_Pol_polyprotein"/>
</dbReference>
<keyword evidence="7" id="KW-0695">RNA-directed DNA polymerase</keyword>
<dbReference type="EMBL" id="DF842153">
    <property type="protein sequence ID" value="GAT46241.1"/>
    <property type="molecule type" value="Genomic_DNA"/>
</dbReference>
<evidence type="ECO:0000256" key="3">
    <source>
        <dbReference type="ARBA" id="ARBA00022722"/>
    </source>
</evidence>
<keyword evidence="5" id="KW-0378">Hydrolase</keyword>
<keyword evidence="1" id="KW-0808">Transferase</keyword>
<evidence type="ECO:0000256" key="7">
    <source>
        <dbReference type="ARBA" id="ARBA00022918"/>
    </source>
</evidence>
<evidence type="ECO:0000256" key="5">
    <source>
        <dbReference type="ARBA" id="ARBA00022801"/>
    </source>
</evidence>
<dbReference type="Pfam" id="PF17921">
    <property type="entry name" value="Integrase_H2C2"/>
    <property type="match status" value="1"/>
</dbReference>
<dbReference type="PANTHER" id="PTHR37984">
    <property type="entry name" value="PROTEIN CBG26694"/>
    <property type="match status" value="1"/>
</dbReference>
<evidence type="ECO:0000259" key="9">
    <source>
        <dbReference type="PROSITE" id="PS50994"/>
    </source>
</evidence>
<dbReference type="SUPFAM" id="SSF56672">
    <property type="entry name" value="DNA/RNA polymerases"/>
    <property type="match status" value="1"/>
</dbReference>
<dbReference type="SUPFAM" id="SSF53098">
    <property type="entry name" value="Ribonuclease H-like"/>
    <property type="match status" value="1"/>
</dbReference>
<evidence type="ECO:0000256" key="8">
    <source>
        <dbReference type="SAM" id="MobiDB-lite"/>
    </source>
</evidence>
<dbReference type="Proteomes" id="UP000815677">
    <property type="component" value="Unassembled WGS sequence"/>
</dbReference>
<feature type="region of interest" description="Disordered" evidence="8">
    <location>
        <begin position="584"/>
        <end position="610"/>
    </location>
</feature>
<dbReference type="PROSITE" id="PS50994">
    <property type="entry name" value="INTEGRASE"/>
    <property type="match status" value="1"/>
</dbReference>
<dbReference type="Pfam" id="PF17917">
    <property type="entry name" value="RT_RNaseH"/>
    <property type="match status" value="1"/>
</dbReference>